<gene>
    <name evidence="1" type="ORF">CARUB_v10018337mg</name>
</gene>
<evidence type="ECO:0000313" key="2">
    <source>
        <dbReference type="Proteomes" id="UP000029121"/>
    </source>
</evidence>
<dbReference type="Proteomes" id="UP000029121">
    <property type="component" value="Unassembled WGS sequence"/>
</dbReference>
<organism evidence="1 2">
    <name type="scientific">Capsella rubella</name>
    <dbReference type="NCBI Taxonomy" id="81985"/>
    <lineage>
        <taxon>Eukaryota</taxon>
        <taxon>Viridiplantae</taxon>
        <taxon>Streptophyta</taxon>
        <taxon>Embryophyta</taxon>
        <taxon>Tracheophyta</taxon>
        <taxon>Spermatophyta</taxon>
        <taxon>Magnoliopsida</taxon>
        <taxon>eudicotyledons</taxon>
        <taxon>Gunneridae</taxon>
        <taxon>Pentapetalae</taxon>
        <taxon>rosids</taxon>
        <taxon>malvids</taxon>
        <taxon>Brassicales</taxon>
        <taxon>Brassicaceae</taxon>
        <taxon>Camelineae</taxon>
        <taxon>Capsella</taxon>
    </lineage>
</organism>
<name>R0FRY2_9BRAS</name>
<keyword evidence="2" id="KW-1185">Reference proteome</keyword>
<sequence>MMDEFDALVARYGTRWWWAQLSSIWFSLEKALRVRSHVGNRVLVRIRLLWLNNWSHRRRSKVILLQMPKFLDGSRCCR</sequence>
<reference evidence="2" key="1">
    <citation type="journal article" date="2013" name="Nat. Genet.">
        <title>The Capsella rubella genome and the genomic consequences of rapid mating system evolution.</title>
        <authorList>
            <person name="Slotte T."/>
            <person name="Hazzouri K.M."/>
            <person name="Agren J.A."/>
            <person name="Koenig D."/>
            <person name="Maumus F."/>
            <person name="Guo Y.L."/>
            <person name="Steige K."/>
            <person name="Platts A.E."/>
            <person name="Escobar J.S."/>
            <person name="Newman L.K."/>
            <person name="Wang W."/>
            <person name="Mandakova T."/>
            <person name="Vello E."/>
            <person name="Smith L.M."/>
            <person name="Henz S.R."/>
            <person name="Steffen J."/>
            <person name="Takuno S."/>
            <person name="Brandvain Y."/>
            <person name="Coop G."/>
            <person name="Andolfatto P."/>
            <person name="Hu T.T."/>
            <person name="Blanchette M."/>
            <person name="Clark R.M."/>
            <person name="Quesneville H."/>
            <person name="Nordborg M."/>
            <person name="Gaut B.S."/>
            <person name="Lysak M.A."/>
            <person name="Jenkins J."/>
            <person name="Grimwood J."/>
            <person name="Chapman J."/>
            <person name="Prochnik S."/>
            <person name="Shu S."/>
            <person name="Rokhsar D."/>
            <person name="Schmutz J."/>
            <person name="Weigel D."/>
            <person name="Wright S.I."/>
        </authorList>
    </citation>
    <scope>NUCLEOTIDE SEQUENCE [LARGE SCALE GENOMIC DNA]</scope>
    <source>
        <strain evidence="2">cv. Monte Gargano</strain>
    </source>
</reference>
<accession>R0FRY2</accession>
<protein>
    <submittedName>
        <fullName evidence="1">Uncharacterized protein</fullName>
    </submittedName>
</protein>
<dbReference type="EMBL" id="KB870809">
    <property type="protein sequence ID" value="EOA25031.1"/>
    <property type="molecule type" value="Genomic_DNA"/>
</dbReference>
<proteinExistence type="predicted"/>
<dbReference type="AlphaFoldDB" id="R0FRY2"/>
<evidence type="ECO:0000313" key="1">
    <source>
        <dbReference type="EMBL" id="EOA25031.1"/>
    </source>
</evidence>